<dbReference type="Gene3D" id="3.30.160.60">
    <property type="entry name" value="Classic Zinc Finger"/>
    <property type="match status" value="2"/>
</dbReference>
<dbReference type="InterPro" id="IPR051059">
    <property type="entry name" value="VerF-like"/>
</dbReference>
<evidence type="ECO:0000259" key="11">
    <source>
        <dbReference type="PROSITE" id="PS50157"/>
    </source>
</evidence>
<dbReference type="GO" id="GO:0000785">
    <property type="term" value="C:chromatin"/>
    <property type="evidence" value="ECO:0007669"/>
    <property type="project" value="TreeGrafter"/>
</dbReference>
<feature type="compositionally biased region" description="Basic and acidic residues" evidence="10">
    <location>
        <begin position="217"/>
        <end position="230"/>
    </location>
</feature>
<dbReference type="InterPro" id="IPR036236">
    <property type="entry name" value="Znf_C2H2_sf"/>
</dbReference>
<name>A0A5N5X3R0_9EURO</name>
<dbReference type="SUPFAM" id="SSF57667">
    <property type="entry name" value="beta-beta-alpha zinc fingers"/>
    <property type="match status" value="1"/>
</dbReference>
<gene>
    <name evidence="12" type="ORF">BDV29DRAFT_172355</name>
</gene>
<evidence type="ECO:0000313" key="13">
    <source>
        <dbReference type="Proteomes" id="UP000326565"/>
    </source>
</evidence>
<proteinExistence type="predicted"/>
<keyword evidence="5" id="KW-0862">Zinc</keyword>
<comment type="subcellular location">
    <subcellularLocation>
        <location evidence="1">Nucleus</location>
    </subcellularLocation>
</comment>
<sequence length="829" mass="92825">MPRGRPRVEVTPCRFCNMQFKRVEHLQRHERIHTREKPFACDCGMRFSRQDLLSRHLKLGNHDPPAEAAAVTPTQTTPIREREGYPMIAQSPQHTDQDARIPNENSGTDLPGVPTSNTVPSLVQDSVSVEPPSNLVNSASSDHPPNLSYSHGYLPHDSTTGWSLGSTYEFELLWNNSSDMTDFLPTSFFDTDYSLSDLWQADTFLPNNPVIALQGNGDDRRDLPQRHSEHPPTFSYLSTRLPPLEPDSLSSNNERLPDNELDTYRVLDGSMDSTTGLPWNISRPTYERISTAVRCLDKVLSAAFVIPSRHAISRYIEGYFRGFHEHFPFLHPATLKMDALAPELVLAMAAVGAFYRFEHSKGYGLYLGAKAIIAHRLDQRSQSLIADLAKGPPIAFNLGTGRGILTSSRGQADHNPHHSCTNLYTSQAELQTLQSLVILVAMATWADAPAARDALSMGSQLALLTREAGLSTPDEIVGQCAWVDWIRREERRRTLFVSYIVLNLSSITFDCAPLILNHEVGICLPHCNTEWVKASAAEWNYTRKTYGHTEYEFQSTVKEMLSGQEIHNREPLSALGNYALINALLQHIFFERQATTRHTLDPTIVKRFESALQVWQKSWEATQETSLDPSSPNGPLGFNSAALFRLAYLRLNANLGPCRNMFSQDPRIIAEYFTKDAAPLFTRSSHVDRAILQCIHALSIPIRVGIAFVACTQIMNGGIQHPLCTLECALLLSTWLGNVSEAVRTSGLSSLREDERKLLGMIASLIKETDRASTLETNEADEFYIRRMAATVVRLWAETFRRPHIFQTVCVVGDTLSLVADILEETLEK</sequence>
<dbReference type="Pfam" id="PF04082">
    <property type="entry name" value="Fungal_trans"/>
    <property type="match status" value="1"/>
</dbReference>
<evidence type="ECO:0000256" key="8">
    <source>
        <dbReference type="ARBA" id="ARBA00023242"/>
    </source>
</evidence>
<dbReference type="GO" id="GO:0006351">
    <property type="term" value="P:DNA-templated transcription"/>
    <property type="evidence" value="ECO:0007669"/>
    <property type="project" value="InterPro"/>
</dbReference>
<evidence type="ECO:0000256" key="3">
    <source>
        <dbReference type="ARBA" id="ARBA00022737"/>
    </source>
</evidence>
<evidence type="ECO:0000256" key="4">
    <source>
        <dbReference type="ARBA" id="ARBA00022771"/>
    </source>
</evidence>
<dbReference type="AlphaFoldDB" id="A0A5N5X3R0"/>
<feature type="domain" description="C2H2-type" evidence="11">
    <location>
        <begin position="11"/>
        <end position="38"/>
    </location>
</feature>
<dbReference type="PANTHER" id="PTHR40626:SF10">
    <property type="entry name" value="C2H2-TYPE DOMAIN-CONTAINING PROTEIN"/>
    <property type="match status" value="1"/>
</dbReference>
<dbReference type="Proteomes" id="UP000326565">
    <property type="component" value="Unassembled WGS sequence"/>
</dbReference>
<keyword evidence="4 9" id="KW-0863">Zinc-finger</keyword>
<dbReference type="InterPro" id="IPR013087">
    <property type="entry name" value="Znf_C2H2_type"/>
</dbReference>
<keyword evidence="3" id="KW-0677">Repeat</keyword>
<reference evidence="12 13" key="1">
    <citation type="submission" date="2019-04" db="EMBL/GenBank/DDBJ databases">
        <title>Friends and foes A comparative genomics study of 23 Aspergillus species from section Flavi.</title>
        <authorList>
            <consortium name="DOE Joint Genome Institute"/>
            <person name="Kjaerbolling I."/>
            <person name="Vesth T."/>
            <person name="Frisvad J.C."/>
            <person name="Nybo J.L."/>
            <person name="Theobald S."/>
            <person name="Kildgaard S."/>
            <person name="Isbrandt T."/>
            <person name="Kuo A."/>
            <person name="Sato A."/>
            <person name="Lyhne E.K."/>
            <person name="Kogle M.E."/>
            <person name="Wiebenga A."/>
            <person name="Kun R.S."/>
            <person name="Lubbers R.J."/>
            <person name="Makela M.R."/>
            <person name="Barry K."/>
            <person name="Chovatia M."/>
            <person name="Clum A."/>
            <person name="Daum C."/>
            <person name="Haridas S."/>
            <person name="He G."/>
            <person name="LaButti K."/>
            <person name="Lipzen A."/>
            <person name="Mondo S."/>
            <person name="Riley R."/>
            <person name="Salamov A."/>
            <person name="Simmons B.A."/>
            <person name="Magnuson J.K."/>
            <person name="Henrissat B."/>
            <person name="Mortensen U.H."/>
            <person name="Larsen T.O."/>
            <person name="Devries R.P."/>
            <person name="Grigoriev I.V."/>
            <person name="Machida M."/>
            <person name="Baker S.E."/>
            <person name="Andersen M.R."/>
        </authorList>
    </citation>
    <scope>NUCLEOTIDE SEQUENCE [LARGE SCALE GENOMIC DNA]</scope>
    <source>
        <strain evidence="12 13">CBS 151.66</strain>
    </source>
</reference>
<feature type="region of interest" description="Disordered" evidence="10">
    <location>
        <begin position="91"/>
        <end position="120"/>
    </location>
</feature>
<evidence type="ECO:0000256" key="6">
    <source>
        <dbReference type="ARBA" id="ARBA00023015"/>
    </source>
</evidence>
<dbReference type="PANTHER" id="PTHR40626">
    <property type="entry name" value="MIP31509P"/>
    <property type="match status" value="1"/>
</dbReference>
<dbReference type="InterPro" id="IPR007219">
    <property type="entry name" value="XnlR_reg_dom"/>
</dbReference>
<dbReference type="OrthoDB" id="654211at2759"/>
<feature type="region of interest" description="Disordered" evidence="10">
    <location>
        <begin position="58"/>
        <end position="79"/>
    </location>
</feature>
<feature type="compositionally biased region" description="Polar residues" evidence="10">
    <location>
        <begin position="103"/>
        <end position="120"/>
    </location>
</feature>
<dbReference type="EMBL" id="ML732197">
    <property type="protein sequence ID" value="KAB8075269.1"/>
    <property type="molecule type" value="Genomic_DNA"/>
</dbReference>
<dbReference type="CDD" id="cd12148">
    <property type="entry name" value="fungal_TF_MHR"/>
    <property type="match status" value="1"/>
</dbReference>
<feature type="region of interest" description="Disordered" evidence="10">
    <location>
        <begin position="216"/>
        <end position="235"/>
    </location>
</feature>
<protein>
    <recommendedName>
        <fullName evidence="11">C2H2-type domain-containing protein</fullName>
    </recommendedName>
</protein>
<dbReference type="GO" id="GO:0000981">
    <property type="term" value="F:DNA-binding transcription factor activity, RNA polymerase II-specific"/>
    <property type="evidence" value="ECO:0007669"/>
    <property type="project" value="InterPro"/>
</dbReference>
<keyword evidence="6" id="KW-0805">Transcription regulation</keyword>
<keyword evidence="8" id="KW-0539">Nucleus</keyword>
<dbReference type="PROSITE" id="PS50157">
    <property type="entry name" value="ZINC_FINGER_C2H2_2"/>
    <property type="match status" value="1"/>
</dbReference>
<dbReference type="GO" id="GO:0008270">
    <property type="term" value="F:zinc ion binding"/>
    <property type="evidence" value="ECO:0007669"/>
    <property type="project" value="UniProtKB-KW"/>
</dbReference>
<evidence type="ECO:0000256" key="10">
    <source>
        <dbReference type="SAM" id="MobiDB-lite"/>
    </source>
</evidence>
<evidence type="ECO:0000256" key="9">
    <source>
        <dbReference type="PROSITE-ProRule" id="PRU00042"/>
    </source>
</evidence>
<evidence type="ECO:0000313" key="12">
    <source>
        <dbReference type="EMBL" id="KAB8075269.1"/>
    </source>
</evidence>
<keyword evidence="7" id="KW-0804">Transcription</keyword>
<organism evidence="12 13">
    <name type="scientific">Aspergillus leporis</name>
    <dbReference type="NCBI Taxonomy" id="41062"/>
    <lineage>
        <taxon>Eukaryota</taxon>
        <taxon>Fungi</taxon>
        <taxon>Dikarya</taxon>
        <taxon>Ascomycota</taxon>
        <taxon>Pezizomycotina</taxon>
        <taxon>Eurotiomycetes</taxon>
        <taxon>Eurotiomycetidae</taxon>
        <taxon>Eurotiales</taxon>
        <taxon>Aspergillaceae</taxon>
        <taxon>Aspergillus</taxon>
        <taxon>Aspergillus subgen. Circumdati</taxon>
    </lineage>
</organism>
<dbReference type="GO" id="GO:0005634">
    <property type="term" value="C:nucleus"/>
    <property type="evidence" value="ECO:0007669"/>
    <property type="project" value="UniProtKB-SubCell"/>
</dbReference>
<keyword evidence="13" id="KW-1185">Reference proteome</keyword>
<dbReference type="SMART" id="SM00355">
    <property type="entry name" value="ZnF_C2H2"/>
    <property type="match status" value="2"/>
</dbReference>
<accession>A0A5N5X3R0</accession>
<evidence type="ECO:0000256" key="5">
    <source>
        <dbReference type="ARBA" id="ARBA00022833"/>
    </source>
</evidence>
<dbReference type="PROSITE" id="PS00028">
    <property type="entry name" value="ZINC_FINGER_C2H2_1"/>
    <property type="match status" value="1"/>
</dbReference>
<keyword evidence="2" id="KW-0479">Metal-binding</keyword>
<evidence type="ECO:0000256" key="2">
    <source>
        <dbReference type="ARBA" id="ARBA00022723"/>
    </source>
</evidence>
<dbReference type="GO" id="GO:0000978">
    <property type="term" value="F:RNA polymerase II cis-regulatory region sequence-specific DNA binding"/>
    <property type="evidence" value="ECO:0007669"/>
    <property type="project" value="InterPro"/>
</dbReference>
<evidence type="ECO:0000256" key="7">
    <source>
        <dbReference type="ARBA" id="ARBA00023163"/>
    </source>
</evidence>
<evidence type="ECO:0000256" key="1">
    <source>
        <dbReference type="ARBA" id="ARBA00004123"/>
    </source>
</evidence>